<keyword evidence="10" id="KW-1185">Reference proteome</keyword>
<dbReference type="InterPro" id="IPR036890">
    <property type="entry name" value="HATPase_C_sf"/>
</dbReference>
<dbReference type="CDD" id="cd16927">
    <property type="entry name" value="HATPase_Hsp90-like"/>
    <property type="match status" value="1"/>
</dbReference>
<dbReference type="STRING" id="743788.S8EHG1"/>
<evidence type="ECO:0000256" key="4">
    <source>
        <dbReference type="ARBA" id="ARBA00023186"/>
    </source>
</evidence>
<dbReference type="Gene3D" id="3.40.50.11260">
    <property type="match status" value="1"/>
</dbReference>
<dbReference type="Gene3D" id="3.30.230.80">
    <property type="match status" value="1"/>
</dbReference>
<dbReference type="GO" id="GO:0140662">
    <property type="term" value="F:ATP-dependent protein folding chaperone"/>
    <property type="evidence" value="ECO:0007669"/>
    <property type="project" value="InterPro"/>
</dbReference>
<evidence type="ECO:0000256" key="3">
    <source>
        <dbReference type="ARBA" id="ARBA00022840"/>
    </source>
</evidence>
<dbReference type="Gene3D" id="1.20.120.790">
    <property type="entry name" value="Heat shock protein 90, C-terminal domain"/>
    <property type="match status" value="1"/>
</dbReference>
<evidence type="ECO:0000256" key="1">
    <source>
        <dbReference type="ARBA" id="ARBA00008239"/>
    </source>
</evidence>
<accession>S8EHG1</accession>
<feature type="binding site" evidence="5">
    <location>
        <position position="59"/>
    </location>
    <ligand>
        <name>ATP</name>
        <dbReference type="ChEBI" id="CHEBI:30616"/>
    </ligand>
</feature>
<feature type="chain" id="PRO_5004550314" description="Histidine kinase/HSP90-like ATPase domain-containing protein" evidence="7">
    <location>
        <begin position="21"/>
        <end position="800"/>
    </location>
</feature>
<feature type="binding site" evidence="5">
    <location>
        <position position="113"/>
    </location>
    <ligand>
        <name>ATP</name>
        <dbReference type="ChEBI" id="CHEBI:30616"/>
    </ligand>
</feature>
<feature type="binding site" evidence="5">
    <location>
        <position position="414"/>
    </location>
    <ligand>
        <name>ATP</name>
        <dbReference type="ChEBI" id="CHEBI:30616"/>
    </ligand>
</feature>
<evidence type="ECO:0000259" key="8">
    <source>
        <dbReference type="SMART" id="SM00387"/>
    </source>
</evidence>
<dbReference type="SUPFAM" id="SSF110942">
    <property type="entry name" value="HSP90 C-terminal domain"/>
    <property type="match status" value="1"/>
</dbReference>
<dbReference type="FunFam" id="3.30.565.10:FF:000005">
    <property type="entry name" value="Heat shock protein 90"/>
    <property type="match status" value="1"/>
</dbReference>
<dbReference type="SUPFAM" id="SSF55874">
    <property type="entry name" value="ATPase domain of HSP90 chaperone/DNA topoisomerase II/histidine kinase"/>
    <property type="match status" value="1"/>
</dbReference>
<evidence type="ECO:0000256" key="7">
    <source>
        <dbReference type="SAM" id="SignalP"/>
    </source>
</evidence>
<keyword evidence="7" id="KW-0732">Signal</keyword>
<dbReference type="Pfam" id="PF00183">
    <property type="entry name" value="HSP90"/>
    <property type="match status" value="1"/>
</dbReference>
<feature type="domain" description="Histidine kinase/HSP90-like ATPase" evidence="8">
    <location>
        <begin position="52"/>
        <end position="220"/>
    </location>
</feature>
<dbReference type="eggNOG" id="KOG0020">
    <property type="taxonomic scope" value="Eukaryota"/>
</dbReference>
<dbReference type="Gene3D" id="3.30.565.10">
    <property type="entry name" value="Histidine kinase-like ATPase, C-terminal domain"/>
    <property type="match status" value="1"/>
</dbReference>
<dbReference type="InterPro" id="IPR020568">
    <property type="entry name" value="Ribosomal_Su5_D2-typ_SF"/>
</dbReference>
<dbReference type="Pfam" id="PF13589">
    <property type="entry name" value="HATPase_c_3"/>
    <property type="match status" value="1"/>
</dbReference>
<reference evidence="9 10" key="1">
    <citation type="journal article" date="2012" name="Science">
        <title>The Paleozoic origin of enzymatic lignin decomposition reconstructed from 31 fungal genomes.</title>
        <authorList>
            <person name="Floudas D."/>
            <person name="Binder M."/>
            <person name="Riley R."/>
            <person name="Barry K."/>
            <person name="Blanchette R.A."/>
            <person name="Henrissat B."/>
            <person name="Martinez A.T."/>
            <person name="Otillar R."/>
            <person name="Spatafora J.W."/>
            <person name="Yadav J.S."/>
            <person name="Aerts A."/>
            <person name="Benoit I."/>
            <person name="Boyd A."/>
            <person name="Carlson A."/>
            <person name="Copeland A."/>
            <person name="Coutinho P.M."/>
            <person name="de Vries R.P."/>
            <person name="Ferreira P."/>
            <person name="Findley K."/>
            <person name="Foster B."/>
            <person name="Gaskell J."/>
            <person name="Glotzer D."/>
            <person name="Gorecki P."/>
            <person name="Heitman J."/>
            <person name="Hesse C."/>
            <person name="Hori C."/>
            <person name="Igarashi K."/>
            <person name="Jurgens J.A."/>
            <person name="Kallen N."/>
            <person name="Kersten P."/>
            <person name="Kohler A."/>
            <person name="Kuees U."/>
            <person name="Kumar T.K.A."/>
            <person name="Kuo A."/>
            <person name="LaButti K."/>
            <person name="Larrondo L.F."/>
            <person name="Lindquist E."/>
            <person name="Ling A."/>
            <person name="Lombard V."/>
            <person name="Lucas S."/>
            <person name="Lundell T."/>
            <person name="Martin R."/>
            <person name="McLaughlin D.J."/>
            <person name="Morgenstern I."/>
            <person name="Morin E."/>
            <person name="Murat C."/>
            <person name="Nagy L.G."/>
            <person name="Nolan M."/>
            <person name="Ohm R.A."/>
            <person name="Patyshakuliyeva A."/>
            <person name="Rokas A."/>
            <person name="Ruiz-Duenas F.J."/>
            <person name="Sabat G."/>
            <person name="Salamov A."/>
            <person name="Samejima M."/>
            <person name="Schmutz J."/>
            <person name="Slot J.C."/>
            <person name="St John F."/>
            <person name="Stenlid J."/>
            <person name="Sun H."/>
            <person name="Sun S."/>
            <person name="Syed K."/>
            <person name="Tsang A."/>
            <person name="Wiebenga A."/>
            <person name="Young D."/>
            <person name="Pisabarro A."/>
            <person name="Eastwood D.C."/>
            <person name="Martin F."/>
            <person name="Cullen D."/>
            <person name="Grigoriev I.V."/>
            <person name="Hibbett D.S."/>
        </authorList>
    </citation>
    <scope>NUCLEOTIDE SEQUENCE</scope>
    <source>
        <strain evidence="10">FP-58527</strain>
    </source>
</reference>
<dbReference type="OrthoDB" id="28737at2759"/>
<keyword evidence="3 5" id="KW-0067">ATP-binding</keyword>
<feature type="binding site" evidence="5">
    <location>
        <position position="108"/>
    </location>
    <ligand>
        <name>ATP</name>
        <dbReference type="ChEBI" id="CHEBI:30616"/>
    </ligand>
</feature>
<feature type="binding site" evidence="5">
    <location>
        <position position="127"/>
    </location>
    <ligand>
        <name>ATP</name>
        <dbReference type="ChEBI" id="CHEBI:30616"/>
    </ligand>
</feature>
<feature type="region of interest" description="Disordered" evidence="6">
    <location>
        <begin position="728"/>
        <end position="756"/>
    </location>
</feature>
<feature type="compositionally biased region" description="Acidic residues" evidence="6">
    <location>
        <begin position="746"/>
        <end position="756"/>
    </location>
</feature>
<dbReference type="InterPro" id="IPR019805">
    <property type="entry name" value="Heat_shock_protein_90_CS"/>
</dbReference>
<dbReference type="PIRSF" id="PIRSF002583">
    <property type="entry name" value="Hsp90"/>
    <property type="match status" value="1"/>
</dbReference>
<dbReference type="InterPro" id="IPR037196">
    <property type="entry name" value="HSP90_C"/>
</dbReference>
<evidence type="ECO:0000256" key="6">
    <source>
        <dbReference type="SAM" id="MobiDB-lite"/>
    </source>
</evidence>
<dbReference type="GO" id="GO:0005524">
    <property type="term" value="F:ATP binding"/>
    <property type="evidence" value="ECO:0007669"/>
    <property type="project" value="UniProtKB-KW"/>
</dbReference>
<gene>
    <name evidence="9" type="ORF">FOMPIDRAFT_1022261</name>
</gene>
<dbReference type="PANTHER" id="PTHR11528">
    <property type="entry name" value="HEAT SHOCK PROTEIN 90 FAMILY MEMBER"/>
    <property type="match status" value="1"/>
</dbReference>
<dbReference type="InParanoid" id="S8EHG1"/>
<feature type="binding site" evidence="5">
    <location>
        <position position="121"/>
    </location>
    <ligand>
        <name>ATP</name>
        <dbReference type="ChEBI" id="CHEBI:30616"/>
    </ligand>
</feature>
<feature type="region of interest" description="Disordered" evidence="6">
    <location>
        <begin position="254"/>
        <end position="287"/>
    </location>
</feature>
<dbReference type="EMBL" id="KE504129">
    <property type="protein sequence ID" value="EPT03673.1"/>
    <property type="molecule type" value="Genomic_DNA"/>
</dbReference>
<protein>
    <recommendedName>
        <fullName evidence="8">Histidine kinase/HSP90-like ATPase domain-containing protein</fullName>
    </recommendedName>
</protein>
<sequence length="800" mass="90176">MRIARPLLLALSVLGSHVFAQDSGANVPKQKHDYQSDVARLRKIVINSLYSHRDVFLRELISNANDALEKLRLTSLTEKEVLSGAGDLNITIKAYKDEDGKGRVVIRDTGIGMSPEELTANLGTLAKSGTSEFLARAESTDTTGTGNLIGAFGLGFYSSFLVADRVYVSSLAAKSSRNSEPTQYVFSSGADESSFEIYPDPQGNTLGRGTEITLVLKDDAIEYMDPHIITDLVDKHSSFASTFPIYLWTERKETVTEEEPAEEKVTDDTDEDEAVVEDVTESDKTPKTKEVTVEEWIHMNSQPPIWMRDPKTVSDEEYESFYQATFKDYEKPLAWDHFSGDSGSGVSFKAIIFIPSELSSEYWQNPLQSNARDIRLMVKRVFITSDLGEDALPKWASWVKVVVDAEDLPLNVSRETLQSTRFLKQLRSIVLKHLLALLARIQEKEPEKWVTLHKSYGNVFKLGAVEDTKNRVKLAELCRFATNQRKETSLEEYLENRKKGQKQIFYLADMGTTTEHLAKSVFIEKLHARGYEVLLLTDPLDEIFVQNLRLWKTVPFQDVAKAGLRFGDEEMSPEEEKEEQKKLTEQYQPLLTWLKEQAGDIVRDVVISNRLVTSSCAIVADMMGYTANVEKMMSASQASVNSPMRDFAKKQRILEVNAKSPLVQGLLRRVEQLPSEEEARDPEVEEELKEVASVLIDGALVRSGFGVPDSNEFFTRVDRILRRSLGVSETAPTDTTVKPAPPVDSEPLELQDPESIEWEDYVPGAFRKQAEEFKPENQIVFEAEEIDAEGNPLEKKHDEL</sequence>
<dbReference type="HAMAP" id="MF_00505">
    <property type="entry name" value="HSP90"/>
    <property type="match status" value="1"/>
</dbReference>
<feature type="binding site" evidence="5">
    <location>
        <position position="210"/>
    </location>
    <ligand>
        <name>ATP</name>
        <dbReference type="ChEBI" id="CHEBI:30616"/>
    </ligand>
</feature>
<keyword evidence="4" id="KW-0143">Chaperone</keyword>
<evidence type="ECO:0000313" key="9">
    <source>
        <dbReference type="EMBL" id="EPT03673.1"/>
    </source>
</evidence>
<dbReference type="Proteomes" id="UP000015241">
    <property type="component" value="Unassembled WGS sequence"/>
</dbReference>
<evidence type="ECO:0000256" key="5">
    <source>
        <dbReference type="PIRSR" id="PIRSR002583-1"/>
    </source>
</evidence>
<dbReference type="InterPro" id="IPR003594">
    <property type="entry name" value="HATPase_dom"/>
</dbReference>
<evidence type="ECO:0000256" key="2">
    <source>
        <dbReference type="ARBA" id="ARBA00022741"/>
    </source>
</evidence>
<evidence type="ECO:0000313" key="10">
    <source>
        <dbReference type="Proteomes" id="UP000015241"/>
    </source>
</evidence>
<name>S8EHG1_FOMSC</name>
<feature type="binding site" evidence="5">
    <location>
        <begin position="128"/>
        <end position="129"/>
    </location>
    <ligand>
        <name>ATP</name>
        <dbReference type="ChEBI" id="CHEBI:30616"/>
    </ligand>
</feature>
<dbReference type="AlphaFoldDB" id="S8EHG1"/>
<feature type="binding site" evidence="5">
    <location>
        <position position="63"/>
    </location>
    <ligand>
        <name>ATP</name>
        <dbReference type="ChEBI" id="CHEBI:30616"/>
    </ligand>
</feature>
<dbReference type="HOGENOM" id="CLU_006684_1_3_1"/>
<organism evidence="9 10">
    <name type="scientific">Fomitopsis schrenkii</name>
    <name type="common">Brown rot fungus</name>
    <dbReference type="NCBI Taxonomy" id="2126942"/>
    <lineage>
        <taxon>Eukaryota</taxon>
        <taxon>Fungi</taxon>
        <taxon>Dikarya</taxon>
        <taxon>Basidiomycota</taxon>
        <taxon>Agaricomycotina</taxon>
        <taxon>Agaricomycetes</taxon>
        <taxon>Polyporales</taxon>
        <taxon>Fomitopsis</taxon>
    </lineage>
</organism>
<dbReference type="SUPFAM" id="SSF54211">
    <property type="entry name" value="Ribosomal protein S5 domain 2-like"/>
    <property type="match status" value="1"/>
</dbReference>
<dbReference type="SMART" id="SM00387">
    <property type="entry name" value="HATPase_c"/>
    <property type="match status" value="1"/>
</dbReference>
<comment type="similarity">
    <text evidence="1">Belongs to the heat shock protein 90 family.</text>
</comment>
<proteinExistence type="inferred from homology"/>
<feature type="signal peptide" evidence="7">
    <location>
        <begin position="1"/>
        <end position="20"/>
    </location>
</feature>
<dbReference type="GO" id="GO:0051082">
    <property type="term" value="F:unfolded protein binding"/>
    <property type="evidence" value="ECO:0007669"/>
    <property type="project" value="InterPro"/>
</dbReference>
<dbReference type="InterPro" id="IPR020575">
    <property type="entry name" value="Hsp90_N"/>
</dbReference>
<dbReference type="PRINTS" id="PR00775">
    <property type="entry name" value="HEATSHOCK90"/>
</dbReference>
<dbReference type="InterPro" id="IPR001404">
    <property type="entry name" value="Hsp90_fam"/>
</dbReference>
<dbReference type="NCBIfam" id="NF003555">
    <property type="entry name" value="PRK05218.1"/>
    <property type="match status" value="1"/>
</dbReference>
<keyword evidence="2 5" id="KW-0547">Nucleotide-binding</keyword>
<dbReference type="PROSITE" id="PS00298">
    <property type="entry name" value="HSP90"/>
    <property type="match status" value="1"/>
</dbReference>
<feature type="compositionally biased region" description="Acidic residues" evidence="6">
    <location>
        <begin position="268"/>
        <end position="280"/>
    </location>
</feature>
<dbReference type="GO" id="GO:0016887">
    <property type="term" value="F:ATP hydrolysis activity"/>
    <property type="evidence" value="ECO:0007669"/>
    <property type="project" value="InterPro"/>
</dbReference>